<dbReference type="PANTHER" id="PTHR46732:SF8">
    <property type="entry name" value="ATP-DEPENDENT PROTEASE LA (LON) DOMAIN PROTEIN"/>
    <property type="match status" value="1"/>
</dbReference>
<dbReference type="Gene3D" id="2.30.130.40">
    <property type="entry name" value="LON domain-like"/>
    <property type="match status" value="1"/>
</dbReference>
<dbReference type="SUPFAM" id="SSF88697">
    <property type="entry name" value="PUA domain-like"/>
    <property type="match status" value="1"/>
</dbReference>
<keyword evidence="3" id="KW-1185">Reference proteome</keyword>
<reference evidence="2 3" key="1">
    <citation type="submission" date="2014-04" db="EMBL/GenBank/DDBJ databases">
        <title>Genome sequencing of Vibrio navarrensis strains.</title>
        <authorList>
            <person name="Gladney L.M."/>
            <person name="Katz L.S."/>
            <person name="Marino-Ramirez L."/>
            <person name="Jordan I.K."/>
        </authorList>
    </citation>
    <scope>NUCLEOTIDE SEQUENCE [LARGE SCALE GENOMIC DNA]</scope>
    <source>
        <strain evidence="2 3">ATCC 51183</strain>
    </source>
</reference>
<organism evidence="2 3">
    <name type="scientific">Vibrio navarrensis</name>
    <dbReference type="NCBI Taxonomy" id="29495"/>
    <lineage>
        <taxon>Bacteria</taxon>
        <taxon>Pseudomonadati</taxon>
        <taxon>Pseudomonadota</taxon>
        <taxon>Gammaproteobacteria</taxon>
        <taxon>Vibrionales</taxon>
        <taxon>Vibrionaceae</taxon>
        <taxon>Vibrio</taxon>
    </lineage>
</organism>
<feature type="domain" description="Lon N-terminal" evidence="1">
    <location>
        <begin position="3"/>
        <end position="187"/>
    </location>
</feature>
<comment type="caution">
    <text evidence="2">The sequence shown here is derived from an EMBL/GenBank/DDBJ whole genome shotgun (WGS) entry which is preliminary data.</text>
</comment>
<dbReference type="PANTHER" id="PTHR46732">
    <property type="entry name" value="ATP-DEPENDENT PROTEASE LA (LON) DOMAIN PROTEIN"/>
    <property type="match status" value="1"/>
</dbReference>
<evidence type="ECO:0000313" key="3">
    <source>
        <dbReference type="Proteomes" id="UP000029994"/>
    </source>
</evidence>
<evidence type="ECO:0000259" key="1">
    <source>
        <dbReference type="SMART" id="SM00464"/>
    </source>
</evidence>
<dbReference type="InterPro" id="IPR046336">
    <property type="entry name" value="Lon_prtase_N_sf"/>
</dbReference>
<accession>A0A099MS73</accession>
<dbReference type="STRING" id="29495.EA26_17600"/>
<proteinExistence type="predicted"/>
<dbReference type="InterPro" id="IPR015947">
    <property type="entry name" value="PUA-like_sf"/>
</dbReference>
<dbReference type="SMART" id="SM00464">
    <property type="entry name" value="LON"/>
    <property type="match status" value="1"/>
</dbReference>
<dbReference type="EMBL" id="JMCG01000002">
    <property type="protein sequence ID" value="KGK09039.1"/>
    <property type="molecule type" value="Genomic_DNA"/>
</dbReference>
<dbReference type="Pfam" id="PF02190">
    <property type="entry name" value="LON_substr_bdg"/>
    <property type="match status" value="1"/>
</dbReference>
<sequence length="194" mass="22065">MTQLMLFPLSSTVLPSGKMKLRIFEPRYKRMVKTCCEHNLTFGMCLVDRSAGRSTLSQCGTEVKIIDFDVLPDGLLGITVQGVQRFTIEQIALEEDGLRLATVQPLSPWPQTELPEQESYLGKQLEQVYAQFPQLGELYPQRLYADANWVTQRWLEILPLSVQQFEQFAGHVDCSNGLNFLSQVVEDDSARVKH</sequence>
<dbReference type="GeneID" id="43684894"/>
<name>A0A099MS73_9VIBR</name>
<dbReference type="Proteomes" id="UP000029994">
    <property type="component" value="Unassembled WGS sequence"/>
</dbReference>
<dbReference type="AlphaFoldDB" id="A0A099MS73"/>
<dbReference type="RefSeq" id="WP_039430332.1">
    <property type="nucleotide sequence ID" value="NZ_CP035680.1"/>
</dbReference>
<dbReference type="eggNOG" id="COG2802">
    <property type="taxonomic scope" value="Bacteria"/>
</dbReference>
<evidence type="ECO:0000313" key="2">
    <source>
        <dbReference type="EMBL" id="KGK09039.1"/>
    </source>
</evidence>
<gene>
    <name evidence="2" type="ORF">EA26_17600</name>
</gene>
<dbReference type="InterPro" id="IPR003111">
    <property type="entry name" value="Lon_prtase_N"/>
</dbReference>
<protein>
    <recommendedName>
        <fullName evidence="1">Lon N-terminal domain-containing protein</fullName>
    </recommendedName>
</protein>